<reference evidence="2 3" key="1">
    <citation type="submission" date="2018-07" db="EMBL/GenBank/DDBJ databases">
        <title>Comparative genomes isolates from brazilian mangrove.</title>
        <authorList>
            <person name="De Araujo J.E."/>
            <person name="Taketani R.G."/>
            <person name="Silva M.C.P."/>
            <person name="Lourenco M.V."/>
            <person name="Oliveira V.M."/>
            <person name="Andreote F.D."/>
        </authorList>
    </citation>
    <scope>NUCLEOTIDE SEQUENCE [LARGE SCALE GENOMIC DNA]</scope>
    <source>
        <strain evidence="2 3">HEX PRIS-MGV</strain>
    </source>
</reference>
<dbReference type="AlphaFoldDB" id="A0A368KKM4"/>
<dbReference type="InterPro" id="IPR005625">
    <property type="entry name" value="PepSY-ass_TM"/>
</dbReference>
<dbReference type="OrthoDB" id="9776609at2"/>
<evidence type="ECO:0000313" key="3">
    <source>
        <dbReference type="Proteomes" id="UP000253562"/>
    </source>
</evidence>
<protein>
    <submittedName>
        <fullName evidence="2">PepSY domain-containing protein</fullName>
    </submittedName>
</protein>
<feature type="transmembrane region" description="Helical" evidence="1">
    <location>
        <begin position="342"/>
        <end position="363"/>
    </location>
</feature>
<feature type="transmembrane region" description="Helical" evidence="1">
    <location>
        <begin position="20"/>
        <end position="44"/>
    </location>
</feature>
<feature type="transmembrane region" description="Helical" evidence="1">
    <location>
        <begin position="196"/>
        <end position="217"/>
    </location>
</feature>
<keyword evidence="1" id="KW-0472">Membrane</keyword>
<keyword evidence="1" id="KW-1133">Transmembrane helix</keyword>
<dbReference type="RefSeq" id="WP_114372405.1">
    <property type="nucleotide sequence ID" value="NZ_QPEX01000045.1"/>
</dbReference>
<accession>A0A368KKM4</accession>
<sequence>MSKNRRVRWRNLWLRIHRWLGLVAGLLFVLMGLSGSFLVFHHAIDAWLNPDLLISEVADVSHSLDEIMAVAKEQGETEEHVLKFADAPREASGVWTVWFQQPIQDAPFRQVYVDPYSAQVTGKRVRGEYLTTFIYLLHMKLLAGRAGANIVGISGILLLISFVSGIYLWWPMWRHSWRAAFAIRGGSRFVFDSHKVLGLGSLPLLLVIAFSGVYMVFPSWFEAVPRLLADEKRPSSPLISQVTPGAKTISVDRAVEIAQEILPAAELNRIHFPTNEKGVYSIRLRQPGDVRQHMGNSRVWLDRYSGQVLAVRDWNEHSAVDTFFAWQFPLHNGEALGLGGRWFVFLSGVVLAILYFTGFWLWFRKKRAHWKQKQKQRVLRGKQTVVSDFIPPSPSQISR</sequence>
<comment type="caution">
    <text evidence="2">The sequence shown here is derived from an EMBL/GenBank/DDBJ whole genome shotgun (WGS) entry which is preliminary data.</text>
</comment>
<proteinExistence type="predicted"/>
<feature type="transmembrane region" description="Helical" evidence="1">
    <location>
        <begin position="146"/>
        <end position="170"/>
    </location>
</feature>
<dbReference type="Pfam" id="PF03929">
    <property type="entry name" value="PepSY_TM"/>
    <property type="match status" value="1"/>
</dbReference>
<dbReference type="PANTHER" id="PTHR34219">
    <property type="entry name" value="IRON-REGULATED INNER MEMBRANE PROTEIN-RELATED"/>
    <property type="match status" value="1"/>
</dbReference>
<keyword evidence="1" id="KW-0812">Transmembrane</keyword>
<gene>
    <name evidence="2" type="ORF">DTL42_22410</name>
</gene>
<dbReference type="Proteomes" id="UP000253562">
    <property type="component" value="Unassembled WGS sequence"/>
</dbReference>
<organism evidence="2 3">
    <name type="scientific">Bremerella cremea</name>
    <dbReference type="NCBI Taxonomy" id="1031537"/>
    <lineage>
        <taxon>Bacteria</taxon>
        <taxon>Pseudomonadati</taxon>
        <taxon>Planctomycetota</taxon>
        <taxon>Planctomycetia</taxon>
        <taxon>Pirellulales</taxon>
        <taxon>Pirellulaceae</taxon>
        <taxon>Bremerella</taxon>
    </lineage>
</organism>
<dbReference type="EMBL" id="QPEX01000045">
    <property type="protein sequence ID" value="RCS41321.1"/>
    <property type="molecule type" value="Genomic_DNA"/>
</dbReference>
<name>A0A368KKM4_9BACT</name>
<evidence type="ECO:0000256" key="1">
    <source>
        <dbReference type="SAM" id="Phobius"/>
    </source>
</evidence>
<evidence type="ECO:0000313" key="2">
    <source>
        <dbReference type="EMBL" id="RCS41321.1"/>
    </source>
</evidence>